<dbReference type="CDD" id="cd00520">
    <property type="entry name" value="RRF"/>
    <property type="match status" value="1"/>
</dbReference>
<dbReference type="GO" id="GO:0005737">
    <property type="term" value="C:cytoplasm"/>
    <property type="evidence" value="ECO:0007669"/>
    <property type="project" value="UniProtKB-SubCell"/>
</dbReference>
<dbReference type="PANTHER" id="PTHR20982:SF3">
    <property type="entry name" value="MITOCHONDRIAL RIBOSOME RECYCLING FACTOR PSEUDO 1"/>
    <property type="match status" value="1"/>
</dbReference>
<evidence type="ECO:0000256" key="1">
    <source>
        <dbReference type="ARBA" id="ARBA00004496"/>
    </source>
</evidence>
<evidence type="ECO:0000256" key="4">
    <source>
        <dbReference type="ARBA" id="ARBA00022917"/>
    </source>
</evidence>
<sequence length="181" mass="21020">MLSNIKNDLKKAEEHLHNEFNKLQVGRANPGLIEGIYINAYGNPQPLKNIASVSVMDAQTLTIQPWDKWLIREIDKWISDAGLGLNPQNNWESIMIKIPTLTEERRRDLAKFAKKLAEDGKIAIRNIRQDYLKKIKNAESSKEISEDIVKQNEKELQKFVDEEVEKVDKMLKHKEEEIMKV</sequence>
<name>K2AXD9_9BACT</name>
<accession>K2AXD9</accession>
<evidence type="ECO:0000259" key="6">
    <source>
        <dbReference type="Pfam" id="PF01765"/>
    </source>
</evidence>
<organism evidence="7">
    <name type="scientific">uncultured bacterium</name>
    <name type="common">gcode 4</name>
    <dbReference type="NCBI Taxonomy" id="1234023"/>
    <lineage>
        <taxon>Bacteria</taxon>
        <taxon>environmental samples</taxon>
    </lineage>
</organism>
<feature type="domain" description="Ribosome recycling factor" evidence="6">
    <location>
        <begin position="16"/>
        <end position="179"/>
    </location>
</feature>
<reference evidence="7" key="1">
    <citation type="journal article" date="2012" name="Science">
        <title>Fermentation, hydrogen, and sulfur metabolism in multiple uncultivated bacterial phyla.</title>
        <authorList>
            <person name="Wrighton K.C."/>
            <person name="Thomas B.C."/>
            <person name="Sharon I."/>
            <person name="Miller C.S."/>
            <person name="Castelle C.J."/>
            <person name="VerBerkmoes N.C."/>
            <person name="Wilkins M.J."/>
            <person name="Hettich R.L."/>
            <person name="Lipton M.S."/>
            <person name="Williams K.H."/>
            <person name="Long P.E."/>
            <person name="Banfield J.F."/>
        </authorList>
    </citation>
    <scope>NUCLEOTIDE SEQUENCE [LARGE SCALE GENOMIC DNA]</scope>
</reference>
<dbReference type="HAMAP" id="MF_00040">
    <property type="entry name" value="RRF"/>
    <property type="match status" value="1"/>
</dbReference>
<comment type="function">
    <text evidence="5">Responsible for the release of ribosomes from messenger RNA at the termination of protein biosynthesis. May increase the efficiency of translation by recycling ribosomes from one round of translation to another.</text>
</comment>
<dbReference type="FunFam" id="3.30.1360.40:FF:000001">
    <property type="entry name" value="Ribosome-recycling factor"/>
    <property type="match status" value="1"/>
</dbReference>
<comment type="caution">
    <text evidence="7">The sequence shown here is derived from an EMBL/GenBank/DDBJ whole genome shotgun (WGS) entry which is preliminary data.</text>
</comment>
<protein>
    <recommendedName>
        <fullName evidence="5">Ribosome-recycling factor</fullName>
        <shortName evidence="5">RRF</shortName>
    </recommendedName>
    <alternativeName>
        <fullName evidence="5">Ribosome-releasing factor</fullName>
    </alternativeName>
</protein>
<dbReference type="NCBIfam" id="TIGR00496">
    <property type="entry name" value="frr"/>
    <property type="match status" value="1"/>
</dbReference>
<dbReference type="InterPro" id="IPR023584">
    <property type="entry name" value="Ribosome_recyc_fac_dom"/>
</dbReference>
<dbReference type="PANTHER" id="PTHR20982">
    <property type="entry name" value="RIBOSOME RECYCLING FACTOR"/>
    <property type="match status" value="1"/>
</dbReference>
<dbReference type="AlphaFoldDB" id="K2AXD9"/>
<dbReference type="InterPro" id="IPR002661">
    <property type="entry name" value="Ribosome_recyc_fac"/>
</dbReference>
<dbReference type="GO" id="GO:0043023">
    <property type="term" value="F:ribosomal large subunit binding"/>
    <property type="evidence" value="ECO:0007669"/>
    <property type="project" value="TreeGrafter"/>
</dbReference>
<dbReference type="Gene3D" id="1.10.132.20">
    <property type="entry name" value="Ribosome-recycling factor"/>
    <property type="match status" value="1"/>
</dbReference>
<keyword evidence="4 5" id="KW-0648">Protein biosynthesis</keyword>
<gene>
    <name evidence="5" type="primary">frr</name>
    <name evidence="7" type="ORF">ACD_49C00044G0023</name>
</gene>
<dbReference type="GO" id="GO:0006415">
    <property type="term" value="P:translational termination"/>
    <property type="evidence" value="ECO:0007669"/>
    <property type="project" value="UniProtKB-UniRule"/>
</dbReference>
<evidence type="ECO:0000313" key="7">
    <source>
        <dbReference type="EMBL" id="EKD66421.1"/>
    </source>
</evidence>
<comment type="subcellular location">
    <subcellularLocation>
        <location evidence="1 5">Cytoplasm</location>
    </subcellularLocation>
</comment>
<evidence type="ECO:0000256" key="2">
    <source>
        <dbReference type="ARBA" id="ARBA00005912"/>
    </source>
</evidence>
<keyword evidence="3 5" id="KW-0963">Cytoplasm</keyword>
<evidence type="ECO:0000256" key="3">
    <source>
        <dbReference type="ARBA" id="ARBA00022490"/>
    </source>
</evidence>
<dbReference type="Pfam" id="PF01765">
    <property type="entry name" value="RRF"/>
    <property type="match status" value="1"/>
</dbReference>
<dbReference type="FunFam" id="1.10.132.20:FF:000001">
    <property type="entry name" value="Ribosome-recycling factor"/>
    <property type="match status" value="1"/>
</dbReference>
<dbReference type="InterPro" id="IPR036191">
    <property type="entry name" value="RRF_sf"/>
</dbReference>
<dbReference type="SUPFAM" id="SSF55194">
    <property type="entry name" value="Ribosome recycling factor, RRF"/>
    <property type="match status" value="1"/>
</dbReference>
<dbReference type="Gene3D" id="3.30.1360.40">
    <property type="match status" value="1"/>
</dbReference>
<dbReference type="EMBL" id="AMFJ01021630">
    <property type="protein sequence ID" value="EKD66421.1"/>
    <property type="molecule type" value="Genomic_DNA"/>
</dbReference>
<proteinExistence type="inferred from homology"/>
<evidence type="ECO:0000256" key="5">
    <source>
        <dbReference type="HAMAP-Rule" id="MF_00040"/>
    </source>
</evidence>
<comment type="similarity">
    <text evidence="2 5">Belongs to the RRF family.</text>
</comment>